<name>A0A1F5SZ10_9BACT</name>
<sequence>MLYYNKQSNNKYILAMFKFIIIGLVMVTLIIIAWSPWMSQDESSAIIYQTAAITKDGERCTEQQWTATWAPFGRMVRHCDRSWYVGFWEAL</sequence>
<feature type="transmembrane region" description="Helical" evidence="1">
    <location>
        <begin position="12"/>
        <end position="34"/>
    </location>
</feature>
<dbReference type="STRING" id="1798002.A2478_04360"/>
<evidence type="ECO:0000313" key="3">
    <source>
        <dbReference type="Proteomes" id="UP000179001"/>
    </source>
</evidence>
<accession>A0A1F5SZ10</accession>
<dbReference type="EMBL" id="MFGJ01000007">
    <property type="protein sequence ID" value="OGF31693.1"/>
    <property type="molecule type" value="Genomic_DNA"/>
</dbReference>
<keyword evidence="1" id="KW-0472">Membrane</keyword>
<comment type="caution">
    <text evidence="2">The sequence shown here is derived from an EMBL/GenBank/DDBJ whole genome shotgun (WGS) entry which is preliminary data.</text>
</comment>
<organism evidence="2 3">
    <name type="scientific">Candidatus Falkowbacteria bacterium RIFOXYC2_FULL_36_12</name>
    <dbReference type="NCBI Taxonomy" id="1798002"/>
    <lineage>
        <taxon>Bacteria</taxon>
        <taxon>Candidatus Falkowiibacteriota</taxon>
    </lineage>
</organism>
<gene>
    <name evidence="2" type="ORF">A2478_04360</name>
</gene>
<keyword evidence="1" id="KW-1133">Transmembrane helix</keyword>
<proteinExistence type="predicted"/>
<reference evidence="2 3" key="1">
    <citation type="journal article" date="2016" name="Nat. Commun.">
        <title>Thousands of microbial genomes shed light on interconnected biogeochemical processes in an aquifer system.</title>
        <authorList>
            <person name="Anantharaman K."/>
            <person name="Brown C.T."/>
            <person name="Hug L.A."/>
            <person name="Sharon I."/>
            <person name="Castelle C.J."/>
            <person name="Probst A.J."/>
            <person name="Thomas B.C."/>
            <person name="Singh A."/>
            <person name="Wilkins M.J."/>
            <person name="Karaoz U."/>
            <person name="Brodie E.L."/>
            <person name="Williams K.H."/>
            <person name="Hubbard S.S."/>
            <person name="Banfield J.F."/>
        </authorList>
    </citation>
    <scope>NUCLEOTIDE SEQUENCE [LARGE SCALE GENOMIC DNA]</scope>
</reference>
<protein>
    <submittedName>
        <fullName evidence="2">Uncharacterized protein</fullName>
    </submittedName>
</protein>
<dbReference type="AlphaFoldDB" id="A0A1F5SZ10"/>
<keyword evidence="1" id="KW-0812">Transmembrane</keyword>
<evidence type="ECO:0000256" key="1">
    <source>
        <dbReference type="SAM" id="Phobius"/>
    </source>
</evidence>
<evidence type="ECO:0000313" key="2">
    <source>
        <dbReference type="EMBL" id="OGF31693.1"/>
    </source>
</evidence>
<dbReference type="Proteomes" id="UP000179001">
    <property type="component" value="Unassembled WGS sequence"/>
</dbReference>